<keyword evidence="4" id="KW-1185">Reference proteome</keyword>
<evidence type="ECO:0000313" key="4">
    <source>
        <dbReference type="Proteomes" id="UP001315686"/>
    </source>
</evidence>
<dbReference type="PROSITE" id="PS51724">
    <property type="entry name" value="SPOR"/>
    <property type="match status" value="1"/>
</dbReference>
<evidence type="ECO:0000256" key="1">
    <source>
        <dbReference type="SAM" id="SignalP"/>
    </source>
</evidence>
<name>A0AAP2CRR1_9RHOB</name>
<proteinExistence type="predicted"/>
<dbReference type="Proteomes" id="UP001315686">
    <property type="component" value="Unassembled WGS sequence"/>
</dbReference>
<dbReference type="RefSeq" id="WP_327795126.1">
    <property type="nucleotide sequence ID" value="NZ_JADQAZ010000003.1"/>
</dbReference>
<dbReference type="Gene3D" id="3.30.70.1070">
    <property type="entry name" value="Sporulation related repeat"/>
    <property type="match status" value="1"/>
</dbReference>
<dbReference type="PROSITE" id="PS51257">
    <property type="entry name" value="PROKAR_LIPOPROTEIN"/>
    <property type="match status" value="1"/>
</dbReference>
<dbReference type="InterPro" id="IPR007730">
    <property type="entry name" value="SPOR-like_dom"/>
</dbReference>
<dbReference type="EMBL" id="JADQAZ010000003">
    <property type="protein sequence ID" value="MBT0958913.1"/>
    <property type="molecule type" value="Genomic_DNA"/>
</dbReference>
<feature type="domain" description="SPOR" evidence="2">
    <location>
        <begin position="242"/>
        <end position="321"/>
    </location>
</feature>
<dbReference type="GO" id="GO:0042834">
    <property type="term" value="F:peptidoglycan binding"/>
    <property type="evidence" value="ECO:0007669"/>
    <property type="project" value="InterPro"/>
</dbReference>
<evidence type="ECO:0000313" key="3">
    <source>
        <dbReference type="EMBL" id="MBT0958913.1"/>
    </source>
</evidence>
<dbReference type="InterPro" id="IPR036680">
    <property type="entry name" value="SPOR-like_sf"/>
</dbReference>
<dbReference type="SUPFAM" id="SSF110997">
    <property type="entry name" value="Sporulation related repeat"/>
    <property type="match status" value="1"/>
</dbReference>
<reference evidence="3 4" key="1">
    <citation type="journal article" date="2021" name="Arch. Microbiol.">
        <title>Harenicola maris gen. nov., sp. nov. isolated from the Sea of Japan shallow sediments.</title>
        <authorList>
            <person name="Romanenko L.A."/>
            <person name="Kurilenko V.V."/>
            <person name="Chernysheva N.Y."/>
            <person name="Tekutyeva L.A."/>
            <person name="Velansky P.V."/>
            <person name="Svetashev V.I."/>
            <person name="Isaeva M.P."/>
        </authorList>
    </citation>
    <scope>NUCLEOTIDE SEQUENCE [LARGE SCALE GENOMIC DNA]</scope>
    <source>
        <strain evidence="3 4">KMM 3653</strain>
    </source>
</reference>
<dbReference type="Pfam" id="PF05036">
    <property type="entry name" value="SPOR"/>
    <property type="match status" value="1"/>
</dbReference>
<keyword evidence="1" id="KW-0732">Signal</keyword>
<accession>A0AAP2CRR1</accession>
<dbReference type="AlphaFoldDB" id="A0AAP2CRR1"/>
<feature type="chain" id="PRO_5042933931" evidence="1">
    <location>
        <begin position="21"/>
        <end position="321"/>
    </location>
</feature>
<evidence type="ECO:0000259" key="2">
    <source>
        <dbReference type="PROSITE" id="PS51724"/>
    </source>
</evidence>
<comment type="caution">
    <text evidence="3">The sequence shown here is derived from an EMBL/GenBank/DDBJ whole genome shotgun (WGS) entry which is preliminary data.</text>
</comment>
<sequence length="321" mass="32983">MGKAKILHSISAIALVVALAGCDDAGQFSFDGLKKQGDAGGDVTASAQRPAASRLVEQDVEAPDVFQATDSGLWDGRPSLGGVWVAYPGVAEPERVIIRNEANGKFVIGALFKRERENPGPKVQVSSDAAAALGMLAGSPAELNITALRRSEAPAAPELAPEGEDIAAAIDAPEAIEAAPLNAEPDALAAAAAALDKIEDPVKRSQREIADSVISPANVPQAIQTSAAAPLAPAAPAPAATPVSTGKNFIQIGIFSVETNAQNTATSMRSAGMIPTVLKQESRGKTFWRVTVGPATSASDRAVLLKKVKGLGFSDAYFVTN</sequence>
<protein>
    <submittedName>
        <fullName evidence="3">SPOR domain-containing protein</fullName>
    </submittedName>
</protein>
<organism evidence="3 4">
    <name type="scientific">Harenicola maris</name>
    <dbReference type="NCBI Taxonomy" id="2841044"/>
    <lineage>
        <taxon>Bacteria</taxon>
        <taxon>Pseudomonadati</taxon>
        <taxon>Pseudomonadota</taxon>
        <taxon>Alphaproteobacteria</taxon>
        <taxon>Rhodobacterales</taxon>
        <taxon>Paracoccaceae</taxon>
        <taxon>Harenicola</taxon>
    </lineage>
</organism>
<gene>
    <name evidence="3" type="ORF">IV417_16105</name>
</gene>
<feature type="signal peptide" evidence="1">
    <location>
        <begin position="1"/>
        <end position="20"/>
    </location>
</feature>